<sequence>MQQNIPFPVDDHDFQENKNDEASKGLQEQCCSCQDAVTHEDTCGAAVPSQCHAGSITTDKAGLDDIKMNKKLTAVASMESYDHTPIKKSDFEQVLPGRGSSKIAAETSVWQYFDSIIEENDSSSEWSKREPRTTFDPVISGLCTIALADELSENSAVPDLSSNSTSHNATSGSTCENISGDVCSNAVEPLEPDAFLFNRLDHGHQIDEATSDDLSSRIELSLKEKSHTIIAVESSESINMTELESNSTITKDIPPQTFPKDDESCLVSSYLMHSIPEKAKKYDQMDSHVDLLGCKSLPLQRGKEVIELDSSENIHSMIDQGLSKNALTSPLLNDELRNDNTVSSNENVIISTEYSILGSNTQHIPIETGELLSCQEQKENYDEVSPCFEYKNVESKNGITENFIESSIPANSTFQPLPNSPIAPQSNILKGPVSLDSISQPFKNVNFTFTIEKKKLHEDETSREWYDHKLHVFIFTFSGKPVFTRYGKEESLSAFTGTLAAILTTMQSLFCQTEEEDSLRCISLRGHCFAFLQRGPLWLAAIASSGETLAQLQRLLNGVHLQIISLLTHSIEKALISKPSYDVRQLLGGTDSVICNFISWFSKDMFSVVDGFEPLPISPSTRAIANSILKNVGSPNIFAAILVAHHRVVAISVSKSIKLSASDIALLLNLVASSASLRQAESWTPVCLPGVDNRAFLYAYVNFLTPDTIGFIGLTSNSDGEQFYAFSDHFKKVAALLSNTNCLQEVYKSLHYSPYQLSTPLWEQLEIIHLLYYSPPLQQYFSSRFSRNYGDKMHCKHIIRMYGRCNILLNDQKAPAHAYLNAK</sequence>
<feature type="domain" description="FUZ/MON1/HPS1 second Longin" evidence="2">
    <location>
        <begin position="640"/>
        <end position="705"/>
    </location>
</feature>
<dbReference type="EMBL" id="JADAQX010000239">
    <property type="protein sequence ID" value="KAF8821082.1"/>
    <property type="molecule type" value="Genomic_DNA"/>
</dbReference>
<feature type="non-terminal residue" evidence="3">
    <location>
        <position position="823"/>
    </location>
</feature>
<dbReference type="PANTHER" id="PTHR13027">
    <property type="entry name" value="SAND PROTEIN-RELATED"/>
    <property type="match status" value="1"/>
</dbReference>
<dbReference type="Proteomes" id="UP000823046">
    <property type="component" value="Unassembled WGS sequence"/>
</dbReference>
<dbReference type="Pfam" id="PF19037">
    <property type="entry name" value="Fuz_longin_2"/>
    <property type="match status" value="1"/>
</dbReference>
<reference evidence="3 4" key="1">
    <citation type="journal article" date="2020" name="bioRxiv">
        <title>Metabolic contributions of an alphaproteobacterial endosymbiont in the apicomplexan Cardiosporidium cionae.</title>
        <authorList>
            <person name="Hunter E.S."/>
            <person name="Paight C.J."/>
            <person name="Lane C.E."/>
        </authorList>
    </citation>
    <scope>NUCLEOTIDE SEQUENCE [LARGE SCALE GENOMIC DNA]</scope>
    <source>
        <strain evidence="3">ESH_2018</strain>
    </source>
</reference>
<evidence type="ECO:0000259" key="2">
    <source>
        <dbReference type="Pfam" id="PF19037"/>
    </source>
</evidence>
<protein>
    <submittedName>
        <fullName evidence="3">Trafficking protein mon1 subfamily protein</fullName>
    </submittedName>
</protein>
<gene>
    <name evidence="3" type="ORF">IE077_002481</name>
</gene>
<dbReference type="InterPro" id="IPR043971">
    <property type="entry name" value="FUZ/MON1/HPS1_longin_2"/>
</dbReference>
<organism evidence="3 4">
    <name type="scientific">Cardiosporidium cionae</name>
    <dbReference type="NCBI Taxonomy" id="476202"/>
    <lineage>
        <taxon>Eukaryota</taxon>
        <taxon>Sar</taxon>
        <taxon>Alveolata</taxon>
        <taxon>Apicomplexa</taxon>
        <taxon>Aconoidasida</taxon>
        <taxon>Nephromycida</taxon>
        <taxon>Cardiosporidium</taxon>
    </lineage>
</organism>
<dbReference type="InterPro" id="IPR004353">
    <property type="entry name" value="Mon1"/>
</dbReference>
<dbReference type="PANTHER" id="PTHR13027:SF7">
    <property type="entry name" value="VACUOLAR FUSION PROTEIN MON1 HOMOLOG"/>
    <property type="match status" value="1"/>
</dbReference>
<comment type="caution">
    <text evidence="3">The sequence shown here is derived from an EMBL/GenBank/DDBJ whole genome shotgun (WGS) entry which is preliminary data.</text>
</comment>
<name>A0ABQ7JAQ1_9APIC</name>
<keyword evidence="4" id="KW-1185">Reference proteome</keyword>
<evidence type="ECO:0000313" key="4">
    <source>
        <dbReference type="Proteomes" id="UP000823046"/>
    </source>
</evidence>
<dbReference type="Pfam" id="PF19036">
    <property type="entry name" value="Fuz_longin_1"/>
    <property type="match status" value="1"/>
</dbReference>
<dbReference type="PRINTS" id="PR01546">
    <property type="entry name" value="YEAST73DUF"/>
</dbReference>
<accession>A0ABQ7JAQ1</accession>
<feature type="domain" description="FUZ/MON1/HPS1 first Longin" evidence="1">
    <location>
        <begin position="471"/>
        <end position="594"/>
    </location>
</feature>
<proteinExistence type="predicted"/>
<dbReference type="InterPro" id="IPR043972">
    <property type="entry name" value="FUZ/MON1/HPS1_longin_1"/>
</dbReference>
<evidence type="ECO:0000313" key="3">
    <source>
        <dbReference type="EMBL" id="KAF8821082.1"/>
    </source>
</evidence>
<evidence type="ECO:0000259" key="1">
    <source>
        <dbReference type="Pfam" id="PF19036"/>
    </source>
</evidence>